<evidence type="ECO:0000256" key="10">
    <source>
        <dbReference type="ARBA" id="ARBA00023098"/>
    </source>
</evidence>
<keyword evidence="7" id="KW-0964">Secreted</keyword>
<dbReference type="Pfam" id="PF13091">
    <property type="entry name" value="PLDc_2"/>
    <property type="match status" value="2"/>
</dbReference>
<accession>A0ABZ2NPJ3</accession>
<gene>
    <name evidence="13" type="ORF">WDK88_25280</name>
</gene>
<dbReference type="SUPFAM" id="SSF56024">
    <property type="entry name" value="Phospholipase D/nuclease"/>
    <property type="match status" value="2"/>
</dbReference>
<dbReference type="EC" id="3.1.4.4" evidence="5"/>
<evidence type="ECO:0000313" key="14">
    <source>
        <dbReference type="Proteomes" id="UP001432046"/>
    </source>
</evidence>
<dbReference type="InterPro" id="IPR001736">
    <property type="entry name" value="PLipase_D/transphosphatidylase"/>
</dbReference>
<feature type="domain" description="PLD phosphodiesterase" evidence="12">
    <location>
        <begin position="443"/>
        <end position="474"/>
    </location>
</feature>
<evidence type="ECO:0000256" key="4">
    <source>
        <dbReference type="ARBA" id="ARBA00008664"/>
    </source>
</evidence>
<comment type="function">
    <text evidence="2">Could be a virulence factor.</text>
</comment>
<comment type="catalytic activity">
    <reaction evidence="1">
        <text>a 1,2-diacyl-sn-glycero-3-phosphocholine + H2O = a 1,2-diacyl-sn-glycero-3-phosphate + choline + H(+)</text>
        <dbReference type="Rhea" id="RHEA:14445"/>
        <dbReference type="ChEBI" id="CHEBI:15354"/>
        <dbReference type="ChEBI" id="CHEBI:15377"/>
        <dbReference type="ChEBI" id="CHEBI:15378"/>
        <dbReference type="ChEBI" id="CHEBI:57643"/>
        <dbReference type="ChEBI" id="CHEBI:58608"/>
        <dbReference type="EC" id="3.1.4.4"/>
    </reaction>
</comment>
<dbReference type="PROSITE" id="PS50035">
    <property type="entry name" value="PLD"/>
    <property type="match status" value="1"/>
</dbReference>
<dbReference type="RefSeq" id="WP_176540070.1">
    <property type="nucleotide sequence ID" value="NZ_CP088288.1"/>
</dbReference>
<evidence type="ECO:0000256" key="3">
    <source>
        <dbReference type="ARBA" id="ARBA00004613"/>
    </source>
</evidence>
<comment type="subcellular location">
    <subcellularLocation>
        <location evidence="3">Secreted</location>
    </subcellularLocation>
</comment>
<proteinExistence type="inferred from homology"/>
<protein>
    <recommendedName>
        <fullName evidence="6">Phospholipase D</fullName>
        <ecNumber evidence="5">3.1.4.4</ecNumber>
    </recommendedName>
    <alternativeName>
        <fullName evidence="11">Choline phosphatase</fullName>
    </alternativeName>
</protein>
<evidence type="ECO:0000259" key="12">
    <source>
        <dbReference type="PROSITE" id="PS50035"/>
    </source>
</evidence>
<dbReference type="PANTHER" id="PTHR43856:SF1">
    <property type="entry name" value="MITOCHONDRIAL CARDIOLIPIN HYDROLASE"/>
    <property type="match status" value="1"/>
</dbReference>
<dbReference type="Proteomes" id="UP001432046">
    <property type="component" value="Chromosome"/>
</dbReference>
<dbReference type="PANTHER" id="PTHR43856">
    <property type="entry name" value="CARDIOLIPIN HYDROLASE"/>
    <property type="match status" value="1"/>
</dbReference>
<keyword evidence="9" id="KW-0442">Lipid degradation</keyword>
<evidence type="ECO:0000313" key="13">
    <source>
        <dbReference type="EMBL" id="WXC76787.1"/>
    </source>
</evidence>
<reference evidence="13" key="1">
    <citation type="journal article" date="2021" name="Int. J. Syst. Evol. Microbiol.">
        <title>Bradyrhizobium septentrionale sp. nov. (sv. septentrionale) and Bradyrhizobium quebecense sp. nov. (sv. septentrionale) associated with legumes native to Canada possess rearranged symbiosis genes and numerous insertion sequences.</title>
        <authorList>
            <person name="Bromfield E.S.P."/>
            <person name="Cloutier S."/>
        </authorList>
    </citation>
    <scope>NUCLEOTIDE SEQUENCE</scope>
    <source>
        <strain evidence="13">5S5</strain>
    </source>
</reference>
<evidence type="ECO:0000256" key="5">
    <source>
        <dbReference type="ARBA" id="ARBA00012027"/>
    </source>
</evidence>
<evidence type="ECO:0000256" key="6">
    <source>
        <dbReference type="ARBA" id="ARBA00018392"/>
    </source>
</evidence>
<evidence type="ECO:0000256" key="8">
    <source>
        <dbReference type="ARBA" id="ARBA00022801"/>
    </source>
</evidence>
<keyword evidence="10" id="KW-0443">Lipid metabolism</keyword>
<name>A0ABZ2NPJ3_9BRAD</name>
<dbReference type="Gene3D" id="3.30.870.10">
    <property type="entry name" value="Endonuclease Chain A"/>
    <property type="match status" value="2"/>
</dbReference>
<keyword evidence="14" id="KW-1185">Reference proteome</keyword>
<sequence length="551" mass="62361">MRVTKTTKGLKLHAVAGTYVVMLGFDLPQRSCNGLKGFSIHRVDHTEDEAKYLEGMKAFAETDPGFPAGATYSTKDQPIQSFQWSDYSAKPGHDYTYTIAALKGTPTDLKIFAETSVDITTESPEGGDQDVYFNRGVAASQEYARRFGNRAPDKVPNNQAFIWLSRGLYEALEGYVESCGRGDRLRIAAYEFHYEPFLKLLKKAKRRGVDVKVVFDKRKAKPGKNNTKAIKDTGIGAFCTPRKNGKSYISHNKFIVKMKGNKARSVWTGGTNFSSGGIFGHSNVGHLVEDPAVAERYLTYWNMLAEDPDTPEARDRVEEITKVPKLPPPKGTSVIFSPRNGLEALQYYAKLAASADHALFMTFAFGINKLFKEVYRTSRAPFRMALLEKATRPMKEGPDKKKEEQDIQRLRNMPENTFAIGDFIRTTAIDGWLKEKLSGLNSNVRYVHDKFMLVDPLSDDPIVVAGSANFSDASTTNNDENMIVVRGNRRIADIYFGEYMRLYSHHAFRESLKWRDANKPPKPLELGDWWRDYFGTTERSVRRRYFARSSR</sequence>
<evidence type="ECO:0000256" key="1">
    <source>
        <dbReference type="ARBA" id="ARBA00000798"/>
    </source>
</evidence>
<dbReference type="CDD" id="cd09172">
    <property type="entry name" value="PLDc_Nuc_like_unchar1_1"/>
    <property type="match status" value="1"/>
</dbReference>
<dbReference type="InterPro" id="IPR051406">
    <property type="entry name" value="PLD_domain"/>
</dbReference>
<comment type="similarity">
    <text evidence="4">Belongs to the phospholipase D family.</text>
</comment>
<organism evidence="13 14">
    <name type="scientific">Bradyrhizobium septentrionale</name>
    <dbReference type="NCBI Taxonomy" id="1404411"/>
    <lineage>
        <taxon>Bacteria</taxon>
        <taxon>Pseudomonadati</taxon>
        <taxon>Pseudomonadota</taxon>
        <taxon>Alphaproteobacteria</taxon>
        <taxon>Hyphomicrobiales</taxon>
        <taxon>Nitrobacteraceae</taxon>
        <taxon>Bradyrhizobium</taxon>
    </lineage>
</organism>
<evidence type="ECO:0000256" key="9">
    <source>
        <dbReference type="ARBA" id="ARBA00022963"/>
    </source>
</evidence>
<evidence type="ECO:0000256" key="7">
    <source>
        <dbReference type="ARBA" id="ARBA00022525"/>
    </source>
</evidence>
<evidence type="ECO:0000256" key="2">
    <source>
        <dbReference type="ARBA" id="ARBA00003145"/>
    </source>
</evidence>
<keyword evidence="8" id="KW-0378">Hydrolase</keyword>
<reference evidence="13" key="2">
    <citation type="submission" date="2024-03" db="EMBL/GenBank/DDBJ databases">
        <authorList>
            <person name="Bromfield E.S.P."/>
            <person name="Cloutier S."/>
        </authorList>
    </citation>
    <scope>NUCLEOTIDE SEQUENCE</scope>
    <source>
        <strain evidence="13">5S5</strain>
    </source>
</reference>
<dbReference type="EMBL" id="CP147711">
    <property type="protein sequence ID" value="WXC76787.1"/>
    <property type="molecule type" value="Genomic_DNA"/>
</dbReference>
<evidence type="ECO:0000256" key="11">
    <source>
        <dbReference type="ARBA" id="ARBA00029594"/>
    </source>
</evidence>
<dbReference type="InterPro" id="IPR025202">
    <property type="entry name" value="PLD-like_dom"/>
</dbReference>